<name>A0A7D5J7A2_9MONI</name>
<proteinExistence type="predicted"/>
<dbReference type="EMBL" id="MT265386">
    <property type="protein sequence ID" value="QLD96882.1"/>
    <property type="molecule type" value="Genomic_DNA"/>
</dbReference>
<feature type="region of interest" description="Disordered" evidence="1">
    <location>
        <begin position="1"/>
        <end position="21"/>
    </location>
</feature>
<evidence type="ECO:0000313" key="2">
    <source>
        <dbReference type="EMBL" id="QLD96882.1"/>
    </source>
</evidence>
<protein>
    <submittedName>
        <fullName evidence="2">RNA polymerase beta subunit</fullName>
    </submittedName>
</protein>
<keyword evidence="2" id="KW-0150">Chloroplast</keyword>
<accession>A0A7D5J7A2</accession>
<keyword evidence="2" id="KW-0934">Plastid</keyword>
<reference evidence="2" key="1">
    <citation type="journal article" date="2020" name="Mitochondrial DNA Part B Resour">
        <title>The complete chloroplast genome sequence of Brainea insignis (Blechnaceae).</title>
        <authorList>
            <person name="Yu J."/>
            <person name="Wang H."/>
            <person name="Dong H."/>
            <person name="Fang Y."/>
            <person name="Xiang J."/>
        </authorList>
    </citation>
    <scope>NUCLEOTIDE SEQUENCE</scope>
</reference>
<organism evidence="2">
    <name type="scientific">Brainea insignis</name>
    <dbReference type="NCBI Taxonomy" id="120713"/>
    <lineage>
        <taxon>Eukaryota</taxon>
        <taxon>Viridiplantae</taxon>
        <taxon>Streptophyta</taxon>
        <taxon>Embryophyta</taxon>
        <taxon>Tracheophyta</taxon>
        <taxon>Polypodiopsida</taxon>
        <taxon>Polypodiidae</taxon>
        <taxon>Polypodiales</taxon>
        <taxon>Aspleniineae</taxon>
        <taxon>Blechnaceae</taxon>
        <taxon>Blechnoideae</taxon>
        <taxon>Brainea</taxon>
    </lineage>
</organism>
<sequence>MSLEAPAQTNIFQRADKKFPW</sequence>
<gene>
    <name evidence="2" type="primary">rpoB</name>
</gene>
<evidence type="ECO:0000256" key="1">
    <source>
        <dbReference type="SAM" id="MobiDB-lite"/>
    </source>
</evidence>
<geneLocation type="chloroplast" evidence="2"/>
<dbReference type="AlphaFoldDB" id="A0A7D5J7A2"/>